<name>A0A4Z2JG83_9TELE</name>
<evidence type="ECO:0000256" key="1">
    <source>
        <dbReference type="SAM" id="MobiDB-lite"/>
    </source>
</evidence>
<organism evidence="2 3">
    <name type="scientific">Liparis tanakae</name>
    <name type="common">Tanaka's snailfish</name>
    <dbReference type="NCBI Taxonomy" id="230148"/>
    <lineage>
        <taxon>Eukaryota</taxon>
        <taxon>Metazoa</taxon>
        <taxon>Chordata</taxon>
        <taxon>Craniata</taxon>
        <taxon>Vertebrata</taxon>
        <taxon>Euteleostomi</taxon>
        <taxon>Actinopterygii</taxon>
        <taxon>Neopterygii</taxon>
        <taxon>Teleostei</taxon>
        <taxon>Neoteleostei</taxon>
        <taxon>Acanthomorphata</taxon>
        <taxon>Eupercaria</taxon>
        <taxon>Perciformes</taxon>
        <taxon>Cottioidei</taxon>
        <taxon>Cottales</taxon>
        <taxon>Liparidae</taxon>
        <taxon>Liparis</taxon>
    </lineage>
</organism>
<dbReference type="AlphaFoldDB" id="A0A4Z2JG83"/>
<feature type="compositionally biased region" description="Polar residues" evidence="1">
    <location>
        <begin position="60"/>
        <end position="69"/>
    </location>
</feature>
<comment type="caution">
    <text evidence="2">The sequence shown here is derived from an EMBL/GenBank/DDBJ whole genome shotgun (WGS) entry which is preliminary data.</text>
</comment>
<keyword evidence="3" id="KW-1185">Reference proteome</keyword>
<dbReference type="EMBL" id="SRLO01000004">
    <property type="protein sequence ID" value="TNN88648.1"/>
    <property type="molecule type" value="Genomic_DNA"/>
</dbReference>
<feature type="region of interest" description="Disordered" evidence="1">
    <location>
        <begin position="1"/>
        <end position="35"/>
    </location>
</feature>
<evidence type="ECO:0000313" key="2">
    <source>
        <dbReference type="EMBL" id="TNN88648.1"/>
    </source>
</evidence>
<protein>
    <submittedName>
        <fullName evidence="2">Uncharacterized protein</fullName>
    </submittedName>
</protein>
<gene>
    <name evidence="2" type="ORF">EYF80_000980</name>
</gene>
<dbReference type="Proteomes" id="UP000314294">
    <property type="component" value="Unassembled WGS sequence"/>
</dbReference>
<accession>A0A4Z2JG83</accession>
<proteinExistence type="predicted"/>
<feature type="compositionally biased region" description="Basic and acidic residues" evidence="1">
    <location>
        <begin position="8"/>
        <end position="22"/>
    </location>
</feature>
<evidence type="ECO:0000313" key="3">
    <source>
        <dbReference type="Proteomes" id="UP000314294"/>
    </source>
</evidence>
<reference evidence="2 3" key="1">
    <citation type="submission" date="2019-03" db="EMBL/GenBank/DDBJ databases">
        <title>First draft genome of Liparis tanakae, snailfish: a comprehensive survey of snailfish specific genes.</title>
        <authorList>
            <person name="Kim W."/>
            <person name="Song I."/>
            <person name="Jeong J.-H."/>
            <person name="Kim D."/>
            <person name="Kim S."/>
            <person name="Ryu S."/>
            <person name="Song J.Y."/>
            <person name="Lee S.K."/>
        </authorList>
    </citation>
    <scope>NUCLEOTIDE SEQUENCE [LARGE SCALE GENOMIC DNA]</scope>
    <source>
        <tissue evidence="2">Muscle</tissue>
    </source>
</reference>
<feature type="region of interest" description="Disordered" evidence="1">
    <location>
        <begin position="58"/>
        <end position="84"/>
    </location>
</feature>
<sequence>MAMLCAMWDRRGEEGGGRDGVRLEGGGDGGQQSMWSCSMSPGDATWFAVLCPRKPEHNNRTAVAQQSAAQPECAPRHGGKTSWERTGIDLKRRNCGKVM</sequence>